<dbReference type="RefSeq" id="WP_221286527.1">
    <property type="nucleotide sequence ID" value="NZ_AP024597.1"/>
</dbReference>
<evidence type="ECO:0000313" key="1">
    <source>
        <dbReference type="EMBL" id="BCU70123.1"/>
    </source>
</evidence>
<name>A0A8D5ZF90_9CREN</name>
<reference evidence="1 2" key="1">
    <citation type="submission" date="2021-04" db="EMBL/GenBank/DDBJ databases">
        <title>Complete genome sequence of Stygiolobus sp. KN-1.</title>
        <authorList>
            <person name="Nakamura K."/>
            <person name="Sakai H."/>
            <person name="Kurosawa N."/>
        </authorList>
    </citation>
    <scope>NUCLEOTIDE SEQUENCE [LARGE SCALE GENOMIC DNA]</scope>
    <source>
        <strain evidence="1 2">KN-1</strain>
    </source>
</reference>
<evidence type="ECO:0000313" key="2">
    <source>
        <dbReference type="Proteomes" id="UP000825123"/>
    </source>
</evidence>
<sequence length="281" mass="31846">MSKCFREITVQASKERVVRWVSDPFLLSGVFGHLSILQVFDPKSRTYVTPSSISGFSNKFRVLYIFGTPETRLYTSLGEMEGPVYTPSGIVYKGLSYDGKLKWDISFEVKSVKSLETLVKVYTNAEYEVSVFDKFFGRQPFALAEHIVRDHIVPYVKYYFKSSDTGQLDITPTVVYTEEGALSEVIPRALKNVDEIQYGVIIIEGEGVMGKVLVKNGKLERISVNYNESIISGQDALLQLLSIPNKSKVTLYSLDLDTAVMTILERIREERSVRVENFNDK</sequence>
<organism evidence="1 2">
    <name type="scientific">Stygiolobus caldivivus</name>
    <dbReference type="NCBI Taxonomy" id="2824673"/>
    <lineage>
        <taxon>Archaea</taxon>
        <taxon>Thermoproteota</taxon>
        <taxon>Thermoprotei</taxon>
        <taxon>Sulfolobales</taxon>
        <taxon>Sulfolobaceae</taxon>
        <taxon>Stygiolobus</taxon>
    </lineage>
</organism>
<protein>
    <submittedName>
        <fullName evidence="1">Uncharacterized protein</fullName>
    </submittedName>
</protein>
<dbReference type="KEGG" id="csty:KN1_14200"/>
<dbReference type="EMBL" id="AP024597">
    <property type="protein sequence ID" value="BCU70123.1"/>
    <property type="molecule type" value="Genomic_DNA"/>
</dbReference>
<gene>
    <name evidence="1" type="ORF">KN1_14200</name>
</gene>
<dbReference type="GeneID" id="66163137"/>
<proteinExistence type="predicted"/>
<accession>A0A8D5ZF90</accession>
<keyword evidence="2" id="KW-1185">Reference proteome</keyword>
<dbReference type="Proteomes" id="UP000825123">
    <property type="component" value="Chromosome"/>
</dbReference>
<dbReference type="AlphaFoldDB" id="A0A8D5ZF90"/>